<evidence type="ECO:0000313" key="2">
    <source>
        <dbReference type="EMBL" id="APZ03803.1"/>
    </source>
</evidence>
<evidence type="ECO:0000313" key="3">
    <source>
        <dbReference type="Proteomes" id="UP000187148"/>
    </source>
</evidence>
<sequence>MIKYFKKLAAKCLLKGVQGADFIRKARAAMRKPYSALLIDSKEECNALFLLSTQSRLSPKSNSDPFYLLNVLILMVLYIFTIHEKPQKSSQLKTVHKLIHRMFLRGIPTIAKSFPPFTGKNSCFHPVCGIL</sequence>
<organism evidence="2 3">
    <name type="scientific">Kosakonia cowanii JCM 10956 = DSM 18146</name>
    <dbReference type="NCBI Taxonomy" id="1300165"/>
    <lineage>
        <taxon>Bacteria</taxon>
        <taxon>Pseudomonadati</taxon>
        <taxon>Pseudomonadota</taxon>
        <taxon>Gammaproteobacteria</taxon>
        <taxon>Enterobacterales</taxon>
        <taxon>Enterobacteriaceae</taxon>
        <taxon>Kosakonia</taxon>
    </lineage>
</organism>
<protein>
    <submittedName>
        <fullName evidence="2">Uncharacterized protein</fullName>
    </submittedName>
</protein>
<keyword evidence="1" id="KW-1133">Transmembrane helix</keyword>
<evidence type="ECO:0000256" key="1">
    <source>
        <dbReference type="SAM" id="Phobius"/>
    </source>
</evidence>
<dbReference type="EMBL" id="CP019445">
    <property type="protein sequence ID" value="APZ03803.1"/>
    <property type="molecule type" value="Genomic_DNA"/>
</dbReference>
<dbReference type="AlphaFoldDB" id="A0A807LBZ0"/>
<dbReference type="KEGG" id="kco:BWI95_01275"/>
<accession>A0A807LBZ0</accession>
<gene>
    <name evidence="2" type="ORF">BWI95_01275</name>
</gene>
<dbReference type="RefSeq" id="WP_076768860.1">
    <property type="nucleotide sequence ID" value="NZ_CP019445.1"/>
</dbReference>
<dbReference type="Proteomes" id="UP000187148">
    <property type="component" value="Chromosome"/>
</dbReference>
<keyword evidence="1" id="KW-0472">Membrane</keyword>
<reference evidence="2 3" key="1">
    <citation type="submission" date="2017-01" db="EMBL/GenBank/DDBJ databases">
        <authorList>
            <person name="Cao J.-M."/>
        </authorList>
    </citation>
    <scope>NUCLEOTIDE SEQUENCE [LARGE SCALE GENOMIC DNA]</scope>
    <source>
        <strain evidence="2 3">888-76</strain>
    </source>
</reference>
<name>A0A807LBZ0_9ENTR</name>
<feature type="transmembrane region" description="Helical" evidence="1">
    <location>
        <begin position="66"/>
        <end position="83"/>
    </location>
</feature>
<keyword evidence="1" id="KW-0812">Transmembrane</keyword>
<keyword evidence="3" id="KW-1185">Reference proteome</keyword>
<proteinExistence type="predicted"/>